<evidence type="ECO:0000313" key="2">
    <source>
        <dbReference type="Proteomes" id="UP000204502"/>
    </source>
</evidence>
<name>A0A0Y0C5A8_9CAUD</name>
<keyword evidence="2" id="KW-1185">Reference proteome</keyword>
<sequence>MIIQSKIGNNTTFEARLGNGTVFVSANIELSSGHGVLLLGNMQDQHKSYAEQPIQIVFENIGAAKKVMGDIQVIIDSMICADKGHDWETYAVSTGYSSNDIEQAGYCLRCGYDTHGEYKKGE</sequence>
<protein>
    <submittedName>
        <fullName evidence="1">Uncharacterized protein</fullName>
    </submittedName>
</protein>
<gene>
    <name evidence="1" type="ORF">Eldridge_0185</name>
</gene>
<dbReference type="GeneID" id="28801844"/>
<reference evidence="1 2" key="1">
    <citation type="journal article" date="2016" name="Genome Announc.">
        <title>Complete Genome Sequence of Bacillus megaterium Bacteriophage Eldridge.</title>
        <authorList>
            <person name="Reveille A.M."/>
            <person name="Eldridge K.A."/>
            <person name="Temple L.M."/>
        </authorList>
    </citation>
    <scope>NUCLEOTIDE SEQUENCE [LARGE SCALE GENOMIC DNA]</scope>
</reference>
<evidence type="ECO:0000313" key="1">
    <source>
        <dbReference type="EMBL" id="AMB18765.1"/>
    </source>
</evidence>
<dbReference type="EMBL" id="KU253712">
    <property type="protein sequence ID" value="AMB18765.1"/>
    <property type="molecule type" value="Genomic_DNA"/>
</dbReference>
<organism evidence="1 2">
    <name type="scientific">Bacillus phage Eldridge</name>
    <dbReference type="NCBI Taxonomy" id="1776293"/>
    <lineage>
        <taxon>Viruses</taxon>
        <taxon>Duplodnaviria</taxon>
        <taxon>Heunggongvirae</taxon>
        <taxon>Uroviricota</taxon>
        <taxon>Caudoviricetes</taxon>
        <taxon>Herelleviridae</taxon>
        <taxon>Bastillevirinae</taxon>
        <taxon>Eldridgevirus</taxon>
        <taxon>Eldridgevirus eldridge</taxon>
    </lineage>
</organism>
<proteinExistence type="predicted"/>
<accession>A0A0Y0C5A8</accession>
<dbReference type="OrthoDB" id="40500at10239"/>
<dbReference type="RefSeq" id="YP_009274889.1">
    <property type="nucleotide sequence ID" value="NC_030920.1"/>
</dbReference>
<dbReference type="KEGG" id="vg:28801844"/>
<dbReference type="Proteomes" id="UP000204502">
    <property type="component" value="Segment"/>
</dbReference>